<evidence type="ECO:0000313" key="4">
    <source>
        <dbReference type="Proteomes" id="UP001153709"/>
    </source>
</evidence>
<keyword evidence="4" id="KW-1185">Reference proteome</keyword>
<dbReference type="PANTHER" id="PTHR33481">
    <property type="entry name" value="REVERSE TRANSCRIPTASE"/>
    <property type="match status" value="1"/>
</dbReference>
<dbReference type="OrthoDB" id="5959615at2759"/>
<dbReference type="InterPro" id="IPR043502">
    <property type="entry name" value="DNA/RNA_pol_sf"/>
</dbReference>
<dbReference type="PROSITE" id="PS50878">
    <property type="entry name" value="RT_POL"/>
    <property type="match status" value="1"/>
</dbReference>
<proteinExistence type="predicted"/>
<feature type="compositionally biased region" description="Basic and acidic residues" evidence="1">
    <location>
        <begin position="424"/>
        <end position="436"/>
    </location>
</feature>
<dbReference type="InterPro" id="IPR043128">
    <property type="entry name" value="Rev_trsase/Diguanyl_cyclase"/>
</dbReference>
<organism evidence="3 4">
    <name type="scientific">Diabrotica balteata</name>
    <name type="common">Banded cucumber beetle</name>
    <dbReference type="NCBI Taxonomy" id="107213"/>
    <lineage>
        <taxon>Eukaryota</taxon>
        <taxon>Metazoa</taxon>
        <taxon>Ecdysozoa</taxon>
        <taxon>Arthropoda</taxon>
        <taxon>Hexapoda</taxon>
        <taxon>Insecta</taxon>
        <taxon>Pterygota</taxon>
        <taxon>Neoptera</taxon>
        <taxon>Endopterygota</taxon>
        <taxon>Coleoptera</taxon>
        <taxon>Polyphaga</taxon>
        <taxon>Cucujiformia</taxon>
        <taxon>Chrysomeloidea</taxon>
        <taxon>Chrysomelidae</taxon>
        <taxon>Galerucinae</taxon>
        <taxon>Diabroticina</taxon>
        <taxon>Diabroticites</taxon>
        <taxon>Diabrotica</taxon>
    </lineage>
</organism>
<feature type="compositionally biased region" description="Low complexity" evidence="1">
    <location>
        <begin position="357"/>
        <end position="367"/>
    </location>
</feature>
<dbReference type="Pfam" id="PF00078">
    <property type="entry name" value="RVT_1"/>
    <property type="match status" value="1"/>
</dbReference>
<dbReference type="InterPro" id="IPR000477">
    <property type="entry name" value="RT_dom"/>
</dbReference>
<feature type="domain" description="Reverse transcriptase" evidence="2">
    <location>
        <begin position="1"/>
        <end position="119"/>
    </location>
</feature>
<sequence length="548" mass="61999">MSNRTFQVRVNGINLKTKRLQNGYPQGSTLSPTLFLLAINNIAQELPLKANLYADDLIVYTRSSNISLAKKILQAVLHKLEIWSHKSGFTFSSKKTYFIILRKNRTNSKPTLILNDINIKQESTKINLLKILSNRNWGADTTALLYLYKSLIRSQLHYGAMCYSTASKKIFKVLNVIQTALNGPHLFIRRQFTTLRYAVKLYSNINNPNYLLLHTNNIPHKSNTQSRYLTFKELVMNCGYNTNLLTYSLSTYPTEPPWTINTPTINTSLVAYPKNTTNLTLVLGRTVQSTAISSGGCTEALSVKKSAEIAALFSDIKLSQTTDIAHLNPKNFDTASIVSSKNSYNKMYSHSKHSKSSKSSQNGSTKSYTHYSHLQKNQSALYSLKGTTNSSRGINSVRNGSTKNNKASMYSAKNGLYTIQSQSDESRRSSSCEEDKEDEIKDLYYEQLNDEYERLPKRDVKIIMGDCNAKVKKKEPLNTAVSGNYSKHEVINDNGQRLIGFAMEKNMVVRSTQLKRKEIYKGKWVSPDGRTVNQIEHVMIESKYTNII</sequence>
<accession>A0A9N9SYU3</accession>
<feature type="region of interest" description="Disordered" evidence="1">
    <location>
        <begin position="346"/>
        <end position="368"/>
    </location>
</feature>
<dbReference type="Gene3D" id="3.30.70.270">
    <property type="match status" value="1"/>
</dbReference>
<feature type="region of interest" description="Disordered" evidence="1">
    <location>
        <begin position="386"/>
        <end position="436"/>
    </location>
</feature>
<gene>
    <name evidence="3" type="ORF">DIABBA_LOCUS6548</name>
</gene>
<dbReference type="Proteomes" id="UP001153709">
    <property type="component" value="Chromosome 4"/>
</dbReference>
<reference evidence="3" key="1">
    <citation type="submission" date="2022-01" db="EMBL/GenBank/DDBJ databases">
        <authorList>
            <person name="King R."/>
        </authorList>
    </citation>
    <scope>NUCLEOTIDE SEQUENCE</scope>
</reference>
<evidence type="ECO:0000313" key="3">
    <source>
        <dbReference type="EMBL" id="CAG9833128.1"/>
    </source>
</evidence>
<name>A0A9N9SYU3_DIABA</name>
<evidence type="ECO:0000259" key="2">
    <source>
        <dbReference type="PROSITE" id="PS50878"/>
    </source>
</evidence>
<dbReference type="GO" id="GO:0071897">
    <property type="term" value="P:DNA biosynthetic process"/>
    <property type="evidence" value="ECO:0007669"/>
    <property type="project" value="UniProtKB-ARBA"/>
</dbReference>
<feature type="compositionally biased region" description="Polar residues" evidence="1">
    <location>
        <begin position="386"/>
        <end position="408"/>
    </location>
</feature>
<dbReference type="SUPFAM" id="SSF56672">
    <property type="entry name" value="DNA/RNA polymerases"/>
    <property type="match status" value="1"/>
</dbReference>
<dbReference type="PANTHER" id="PTHR33481:SF1">
    <property type="entry name" value="ENDONUCLEASE_EXONUCLEASE_PHOSPHATASE DOMAIN-CONTAINING PROTEIN-RELATED"/>
    <property type="match status" value="1"/>
</dbReference>
<evidence type="ECO:0000256" key="1">
    <source>
        <dbReference type="SAM" id="MobiDB-lite"/>
    </source>
</evidence>
<dbReference type="EMBL" id="OU898279">
    <property type="protein sequence ID" value="CAG9833128.1"/>
    <property type="molecule type" value="Genomic_DNA"/>
</dbReference>
<protein>
    <recommendedName>
        <fullName evidence="2">Reverse transcriptase domain-containing protein</fullName>
    </recommendedName>
</protein>
<dbReference type="AlphaFoldDB" id="A0A9N9SYU3"/>